<accession>A0ACC4CV66</accession>
<proteinExistence type="predicted"/>
<gene>
    <name evidence="1" type="ORF">D5086_005631</name>
</gene>
<dbReference type="EMBL" id="RCHU02000002">
    <property type="protein sequence ID" value="KAL3604772.1"/>
    <property type="molecule type" value="Genomic_DNA"/>
</dbReference>
<evidence type="ECO:0000313" key="1">
    <source>
        <dbReference type="EMBL" id="KAL3604772.1"/>
    </source>
</evidence>
<evidence type="ECO:0000313" key="2">
    <source>
        <dbReference type="Proteomes" id="UP000309997"/>
    </source>
</evidence>
<comment type="caution">
    <text evidence="1">The sequence shown here is derived from an EMBL/GenBank/DDBJ whole genome shotgun (WGS) entry which is preliminary data.</text>
</comment>
<sequence length="102" mass="11276">MCLPTRTVNVNQQSQLQQNQPAASLAQNLQTKQEAIQYRTLLCQSMEARLVEACNKIVKTLASDHTIHLESTISDESTQSNKASALNHTRKQCGSSEMFASP</sequence>
<dbReference type="Proteomes" id="UP000309997">
    <property type="component" value="Unassembled WGS sequence"/>
</dbReference>
<organism evidence="1 2">
    <name type="scientific">Populus alba</name>
    <name type="common">White poplar</name>
    <dbReference type="NCBI Taxonomy" id="43335"/>
    <lineage>
        <taxon>Eukaryota</taxon>
        <taxon>Viridiplantae</taxon>
        <taxon>Streptophyta</taxon>
        <taxon>Embryophyta</taxon>
        <taxon>Tracheophyta</taxon>
        <taxon>Spermatophyta</taxon>
        <taxon>Magnoliopsida</taxon>
        <taxon>eudicotyledons</taxon>
        <taxon>Gunneridae</taxon>
        <taxon>Pentapetalae</taxon>
        <taxon>rosids</taxon>
        <taxon>fabids</taxon>
        <taxon>Malpighiales</taxon>
        <taxon>Salicaceae</taxon>
        <taxon>Saliceae</taxon>
        <taxon>Populus</taxon>
    </lineage>
</organism>
<keyword evidence="2" id="KW-1185">Reference proteome</keyword>
<reference evidence="1 2" key="1">
    <citation type="journal article" date="2024" name="Plant Biotechnol. J.">
        <title>Genome and CRISPR/Cas9 system of a widespread forest tree (Populus alba) in the world.</title>
        <authorList>
            <person name="Liu Y.J."/>
            <person name="Jiang P.F."/>
            <person name="Han X.M."/>
            <person name="Li X.Y."/>
            <person name="Wang H.M."/>
            <person name="Wang Y.J."/>
            <person name="Wang X.X."/>
            <person name="Zeng Q.Y."/>
        </authorList>
    </citation>
    <scope>NUCLEOTIDE SEQUENCE [LARGE SCALE GENOMIC DNA]</scope>
    <source>
        <strain evidence="2">cv. PAL-ZL1</strain>
    </source>
</reference>
<protein>
    <submittedName>
        <fullName evidence="1">Uncharacterized protein</fullName>
    </submittedName>
</protein>
<name>A0ACC4CV66_POPAL</name>